<feature type="region of interest" description="Disordered" evidence="1">
    <location>
        <begin position="33"/>
        <end position="64"/>
    </location>
</feature>
<dbReference type="Pfam" id="PF12010">
    <property type="entry name" value="DUF3502"/>
    <property type="match status" value="1"/>
</dbReference>
<evidence type="ECO:0000256" key="2">
    <source>
        <dbReference type="SAM" id="SignalP"/>
    </source>
</evidence>
<dbReference type="Proteomes" id="UP000094271">
    <property type="component" value="Unassembled WGS sequence"/>
</dbReference>
<reference evidence="4 5" key="1">
    <citation type="submission" date="2016-08" db="EMBL/GenBank/DDBJ databases">
        <authorList>
            <person name="Seilhamer J.J."/>
        </authorList>
    </citation>
    <scope>NUCLEOTIDE SEQUENCE [LARGE SCALE GENOMIC DNA]</scope>
    <source>
        <strain evidence="4 5">NML150140-1</strain>
    </source>
</reference>
<dbReference type="EMBL" id="MEHA01000020">
    <property type="protein sequence ID" value="ODR47504.1"/>
    <property type="molecule type" value="Genomic_DNA"/>
</dbReference>
<feature type="domain" description="DUF3502" evidence="3">
    <location>
        <begin position="457"/>
        <end position="524"/>
    </location>
</feature>
<keyword evidence="2" id="KW-0732">Signal</keyword>
<evidence type="ECO:0000259" key="3">
    <source>
        <dbReference type="Pfam" id="PF12010"/>
    </source>
</evidence>
<accession>A0A1E3UCJ6</accession>
<proteinExistence type="predicted"/>
<feature type="signal peptide" evidence="2">
    <location>
        <begin position="1"/>
        <end position="20"/>
    </location>
</feature>
<protein>
    <recommendedName>
        <fullName evidence="3">DUF3502 domain-containing protein</fullName>
    </recommendedName>
</protein>
<feature type="chain" id="PRO_5039111293" description="DUF3502 domain-containing protein" evidence="2">
    <location>
        <begin position="21"/>
        <end position="528"/>
    </location>
</feature>
<evidence type="ECO:0000313" key="5">
    <source>
        <dbReference type="Proteomes" id="UP000094271"/>
    </source>
</evidence>
<dbReference type="RefSeq" id="WP_069423409.1">
    <property type="nucleotide sequence ID" value="NZ_DAWDRA010000254.1"/>
</dbReference>
<gene>
    <name evidence="4" type="ORF">BEI59_22800</name>
</gene>
<dbReference type="Gene3D" id="3.40.190.10">
    <property type="entry name" value="Periplasmic binding protein-like II"/>
    <property type="match status" value="2"/>
</dbReference>
<evidence type="ECO:0000256" key="1">
    <source>
        <dbReference type="SAM" id="MobiDB-lite"/>
    </source>
</evidence>
<dbReference type="SUPFAM" id="SSF53850">
    <property type="entry name" value="Periplasmic binding protein-like II"/>
    <property type="match status" value="1"/>
</dbReference>
<dbReference type="AlphaFoldDB" id="A0A1E3UCJ6"/>
<dbReference type="InterPro" id="IPR022627">
    <property type="entry name" value="DUF3502"/>
</dbReference>
<sequence>MRKRLLALAMGLVMTASVLAGCGAKEAGETAPAANAENSAAESSAAEQGAAESSASEGTQAGGTVSDQDLVDLRLIFYGDMSSRREEFFKNEFHDAVLEDLNIDLTVEFLPWGSDTNVSTMLASGERFAVEYIVSNYDWHTKGYLAEIDESLLETHLPDLIATRGENNGFECTKYNGKIYAVPFGNKPYAGSMQYFDMRGDILDELGYSPEDVNTLEKLEEVMAACKEKNPDMRSVMNIDFLPYALWAYCGDGTRSVNEANDFVYVNEEEEGDTVYSYYESEAFKKHCEITSKWVELGYIDKDLITNPSQSDADWNAANCFARNGMPGSLISSSLKTADPDAYETMVKVGDQLKIKNKDYDWGIAISAADQENVSRWLDLFNWMYKDQDHFNFCVYGVEGKDYEVNEDGSITKLVSDSFIDSWFMEAIPYNVYDSSIPQETIEEYEHFDDDAVFSKLTGFSFDTKPVATEVAMLTSVYDEKLKPMLWGFLDYDENIDSVLAELKAAGLDTYVAEYQKQFSEFYAQQNQ</sequence>
<dbReference type="PROSITE" id="PS51257">
    <property type="entry name" value="PROKAR_LIPOPROTEIN"/>
    <property type="match status" value="1"/>
</dbReference>
<dbReference type="OrthoDB" id="2495455at2"/>
<feature type="compositionally biased region" description="Low complexity" evidence="1">
    <location>
        <begin position="33"/>
        <end position="63"/>
    </location>
</feature>
<organism evidence="4 5">
    <name type="scientific">Eisenbergiella tayi</name>
    <dbReference type="NCBI Taxonomy" id="1432052"/>
    <lineage>
        <taxon>Bacteria</taxon>
        <taxon>Bacillati</taxon>
        <taxon>Bacillota</taxon>
        <taxon>Clostridia</taxon>
        <taxon>Lachnospirales</taxon>
        <taxon>Lachnospiraceae</taxon>
        <taxon>Eisenbergiella</taxon>
    </lineage>
</organism>
<comment type="caution">
    <text evidence="4">The sequence shown here is derived from an EMBL/GenBank/DDBJ whole genome shotgun (WGS) entry which is preliminary data.</text>
</comment>
<name>A0A1E3UCJ6_9FIRM</name>
<evidence type="ECO:0000313" key="4">
    <source>
        <dbReference type="EMBL" id="ODR47504.1"/>
    </source>
</evidence>